<dbReference type="Proteomes" id="UP001143910">
    <property type="component" value="Unassembled WGS sequence"/>
</dbReference>
<comment type="caution">
    <text evidence="1">The sequence shown here is derived from an EMBL/GenBank/DDBJ whole genome shotgun (WGS) entry which is preliminary data.</text>
</comment>
<name>A0ACC1MJI5_9HYPO</name>
<reference evidence="1" key="1">
    <citation type="submission" date="2022-08" db="EMBL/GenBank/DDBJ databases">
        <title>Genome Sequence of Lecanicillium fungicola.</title>
        <authorList>
            <person name="Buettner E."/>
        </authorList>
    </citation>
    <scope>NUCLEOTIDE SEQUENCE</scope>
    <source>
        <strain evidence="1">Babe33</strain>
    </source>
</reference>
<dbReference type="EMBL" id="JANJQO010002508">
    <property type="protein sequence ID" value="KAJ2966799.1"/>
    <property type="molecule type" value="Genomic_DNA"/>
</dbReference>
<accession>A0ACC1MJI5</accession>
<sequence>MIGGDEWADAFVKAKGMVDQMTLEEKVSLTSGVDLKSGCSGSIGAIPRLGFPGMCLNDAGNGVRATDFVSGFASGIGVGASWNKDLARQRGVALGGENKRKGVNIMLGPVVGPAWTVVKGGRNWEGSSADPYLSGALSAETIQGIQSQNVITSVKHFIGNEQELYRSLNGDVQAVSSNIDDKTMHELYLWPFQDAVKAGTANVMCSYNRLNQTYEKIHAQTKSRSSPSCQGFVVSDWGALHAFADAPNGLDMGMPNANPFWGYNLINAVKNGTLSESRVTDMAMRIIASWYHLKQNQADFPPPGIVDCR</sequence>
<keyword evidence="2" id="KW-1185">Reference proteome</keyword>
<protein>
    <submittedName>
        <fullName evidence="1">Uncharacterized protein</fullName>
    </submittedName>
</protein>
<evidence type="ECO:0000313" key="2">
    <source>
        <dbReference type="Proteomes" id="UP001143910"/>
    </source>
</evidence>
<organism evidence="1 2">
    <name type="scientific">Zarea fungicola</name>
    <dbReference type="NCBI Taxonomy" id="93591"/>
    <lineage>
        <taxon>Eukaryota</taxon>
        <taxon>Fungi</taxon>
        <taxon>Dikarya</taxon>
        <taxon>Ascomycota</taxon>
        <taxon>Pezizomycotina</taxon>
        <taxon>Sordariomycetes</taxon>
        <taxon>Hypocreomycetidae</taxon>
        <taxon>Hypocreales</taxon>
        <taxon>Cordycipitaceae</taxon>
        <taxon>Zarea</taxon>
    </lineage>
</organism>
<proteinExistence type="predicted"/>
<gene>
    <name evidence="1" type="ORF">NQ176_g9977</name>
</gene>
<evidence type="ECO:0000313" key="1">
    <source>
        <dbReference type="EMBL" id="KAJ2966799.1"/>
    </source>
</evidence>